<reference evidence="5 6" key="1">
    <citation type="submission" date="2019-03" db="EMBL/GenBank/DDBJ databases">
        <title>Genomic Encyclopedia of Type Strains, Phase IV (KMG-IV): sequencing the most valuable type-strain genomes for metagenomic binning, comparative biology and taxonomic classification.</title>
        <authorList>
            <person name="Goeker M."/>
        </authorList>
    </citation>
    <scope>NUCLEOTIDE SEQUENCE [LARGE SCALE GENOMIC DNA]</scope>
    <source>
        <strain evidence="5 6">DSM 28559</strain>
    </source>
</reference>
<keyword evidence="3" id="KW-0472">Membrane</keyword>
<evidence type="ECO:0000256" key="2">
    <source>
        <dbReference type="SAM" id="MobiDB-lite"/>
    </source>
</evidence>
<dbReference type="Pfam" id="PF06458">
    <property type="entry name" value="MucBP"/>
    <property type="match status" value="1"/>
</dbReference>
<comment type="caution">
    <text evidence="5">The sequence shown here is derived from an EMBL/GenBank/DDBJ whole genome shotgun (WGS) entry which is preliminary data.</text>
</comment>
<evidence type="ECO:0000313" key="5">
    <source>
        <dbReference type="EMBL" id="TCO86487.1"/>
    </source>
</evidence>
<protein>
    <recommendedName>
        <fullName evidence="4">MucBP domain-containing protein</fullName>
    </recommendedName>
</protein>
<accession>A0A4R2LLB7</accession>
<feature type="transmembrane region" description="Helical" evidence="3">
    <location>
        <begin position="69"/>
        <end position="92"/>
    </location>
</feature>
<keyword evidence="3" id="KW-1133">Transmembrane helix</keyword>
<dbReference type="AlphaFoldDB" id="A0A4R2LLB7"/>
<name>A0A4R2LLB7_9FIRM</name>
<feature type="transmembrane region" description="Helical" evidence="3">
    <location>
        <begin position="12"/>
        <end position="33"/>
    </location>
</feature>
<keyword evidence="1" id="KW-0677">Repeat</keyword>
<dbReference type="OrthoDB" id="9804660at2"/>
<proteinExistence type="predicted"/>
<dbReference type="RefSeq" id="WP_132087723.1">
    <property type="nucleotide sequence ID" value="NZ_JANKAQ010000002.1"/>
</dbReference>
<evidence type="ECO:0000313" key="6">
    <source>
        <dbReference type="Proteomes" id="UP000295711"/>
    </source>
</evidence>
<feature type="domain" description="MucBP" evidence="4">
    <location>
        <begin position="106"/>
        <end position="170"/>
    </location>
</feature>
<evidence type="ECO:0000256" key="1">
    <source>
        <dbReference type="ARBA" id="ARBA00022737"/>
    </source>
</evidence>
<dbReference type="EMBL" id="SLXA01000001">
    <property type="protein sequence ID" value="TCO86487.1"/>
    <property type="molecule type" value="Genomic_DNA"/>
</dbReference>
<dbReference type="Proteomes" id="UP000295711">
    <property type="component" value="Unassembled WGS sequence"/>
</dbReference>
<feature type="region of interest" description="Disordered" evidence="2">
    <location>
        <begin position="339"/>
        <end position="375"/>
    </location>
</feature>
<keyword evidence="6" id="KW-1185">Reference proteome</keyword>
<dbReference type="InterPro" id="IPR009459">
    <property type="entry name" value="MucBP_dom"/>
</dbReference>
<gene>
    <name evidence="5" type="ORF">EV212_101274</name>
</gene>
<keyword evidence="3" id="KW-0812">Transmembrane</keyword>
<feature type="transmembrane region" description="Helical" evidence="3">
    <location>
        <begin position="39"/>
        <end position="57"/>
    </location>
</feature>
<feature type="transmembrane region" description="Helical" evidence="3">
    <location>
        <begin position="381"/>
        <end position="402"/>
    </location>
</feature>
<evidence type="ECO:0000259" key="4">
    <source>
        <dbReference type="Pfam" id="PF06458"/>
    </source>
</evidence>
<evidence type="ECO:0000256" key="3">
    <source>
        <dbReference type="SAM" id="Phobius"/>
    </source>
</evidence>
<organism evidence="5 6">
    <name type="scientific">Frisingicoccus caecimuris</name>
    <dbReference type="NCBI Taxonomy" id="1796636"/>
    <lineage>
        <taxon>Bacteria</taxon>
        <taxon>Bacillati</taxon>
        <taxon>Bacillota</taxon>
        <taxon>Clostridia</taxon>
        <taxon>Lachnospirales</taxon>
        <taxon>Lachnospiraceae</taxon>
        <taxon>Frisingicoccus</taxon>
    </lineage>
</organism>
<feature type="compositionally biased region" description="Low complexity" evidence="2">
    <location>
        <begin position="351"/>
        <end position="363"/>
    </location>
</feature>
<sequence>MIKRKKVDTLLLWVLVPLIVYNLFSSVSSYMVYGNIAEGYVSTQMIYPLLYLLMACLDEKEKKLLKRLCVGWVGAIAIIGVVQFVLALKLYFVQKTPPVEDKNHTLTIRYVDEADLSHELATTYSQTNLKRDDVYNVKSPTIPGYELSDETQAMIKGVMPGEDVLVVVKYRQIPSVTYTVQHEYYTDGSLTGTYKEVKSGMVGEKISKDSIELRPTYQEVTYTYKSTSPDEITLVADQARSNSQGFVVKYERTTGTGPDEPISAAYTVRHEYYTDGSLTGTYEEVRNGMVGEKISKDSIELRPTYQEVTYTYKSTSPDEITLVAGQTDSDSQEFVLTYERTTRGESDEPTEPGTKPTEPNTKPSKSTPTDDVPATGDDADLTLWLALMGGSGIGIIVVLAMFKMRHKGKRRKR</sequence>